<name>A0A833QWB3_9POAL</name>
<dbReference type="PANTHER" id="PTHR47447">
    <property type="entry name" value="OS03G0856100 PROTEIN"/>
    <property type="match status" value="1"/>
</dbReference>
<feature type="repeat" description="PPR" evidence="4">
    <location>
        <begin position="355"/>
        <end position="389"/>
    </location>
</feature>
<evidence type="ECO:0000313" key="6">
    <source>
        <dbReference type="EMBL" id="KAF3330894.1"/>
    </source>
</evidence>
<evidence type="ECO:0000256" key="4">
    <source>
        <dbReference type="PROSITE-ProRule" id="PRU00708"/>
    </source>
</evidence>
<gene>
    <name evidence="6" type="ORF">FCM35_KLT04248</name>
</gene>
<dbReference type="InterPro" id="IPR002885">
    <property type="entry name" value="PPR_rpt"/>
</dbReference>
<dbReference type="PANTHER" id="PTHR47447:SF28">
    <property type="entry name" value="PENTACOTRIPEPTIDE-REPEAT REGION OF PRORP DOMAIN-CONTAINING PROTEIN"/>
    <property type="match status" value="1"/>
</dbReference>
<feature type="compositionally biased region" description="Basic residues" evidence="5">
    <location>
        <begin position="30"/>
        <end position="51"/>
    </location>
</feature>
<comment type="caution">
    <text evidence="6">The sequence shown here is derived from an EMBL/GenBank/DDBJ whole genome shotgun (WGS) entry which is preliminary data.</text>
</comment>
<feature type="region of interest" description="Disordered" evidence="5">
    <location>
        <begin position="1"/>
        <end position="74"/>
    </location>
</feature>
<evidence type="ECO:0000256" key="1">
    <source>
        <dbReference type="ARBA" id="ARBA00007626"/>
    </source>
</evidence>
<dbReference type="InterPro" id="IPR011990">
    <property type="entry name" value="TPR-like_helical_dom_sf"/>
</dbReference>
<dbReference type="AlphaFoldDB" id="A0A833QWB3"/>
<dbReference type="PROSITE" id="PS51375">
    <property type="entry name" value="PPR"/>
    <property type="match status" value="3"/>
</dbReference>
<dbReference type="OrthoDB" id="1911504at2759"/>
<feature type="repeat" description="PPR" evidence="4">
    <location>
        <begin position="210"/>
        <end position="244"/>
    </location>
</feature>
<evidence type="ECO:0000256" key="3">
    <source>
        <dbReference type="ARBA" id="ARBA00022946"/>
    </source>
</evidence>
<dbReference type="Pfam" id="PF13041">
    <property type="entry name" value="PPR_2"/>
    <property type="match status" value="1"/>
</dbReference>
<keyword evidence="7" id="KW-1185">Reference proteome</keyword>
<reference evidence="6" key="1">
    <citation type="submission" date="2020-01" db="EMBL/GenBank/DDBJ databases">
        <title>Genome sequence of Kobresia littledalei, the first chromosome-level genome in the family Cyperaceae.</title>
        <authorList>
            <person name="Qu G."/>
        </authorList>
    </citation>
    <scope>NUCLEOTIDE SEQUENCE</scope>
    <source>
        <strain evidence="6">C.B.Clarke</strain>
        <tissue evidence="6">Leaf</tissue>
    </source>
</reference>
<dbReference type="EMBL" id="SWLB01000013">
    <property type="protein sequence ID" value="KAF3330894.1"/>
    <property type="molecule type" value="Genomic_DNA"/>
</dbReference>
<accession>A0A833QWB3</accession>
<evidence type="ECO:0000256" key="2">
    <source>
        <dbReference type="ARBA" id="ARBA00022737"/>
    </source>
</evidence>
<protein>
    <submittedName>
        <fullName evidence="6">Pentatricopeptide repeat-containing protein</fullName>
    </submittedName>
</protein>
<evidence type="ECO:0000313" key="7">
    <source>
        <dbReference type="Proteomes" id="UP000623129"/>
    </source>
</evidence>
<sequence length="513" mass="58098">MLPSRRRRGSSPDPPSKRRRTGSSPDPSSKRPRTGSRSRSRSDSRHRRRSPSRSPPSSHPPRRAPVFPSHHDHPDLPENLRVLCEILSSPSHSLLSLLDNTGIRVTKSDVETVLRLSYSHPGPAITFFRWAGERHLDHMHSPYAWNLVVDMLGKNLHFDTMWDTVCSMRDLNLLSLATFASIFASLAADGRAEEALAAFRVLPLYGIPRDTVALNSLLAAMCRAGLLRDARAVLHESVMAGVRLDVDSFAVLLEGCENKKDAKFAQKVFHDMVTTIGWNPVHRPAYDSFLVTLLSSPDDGFLEAMRYLEDLRRHGCSSGPKFFRAALQLCHDKSDIRGASALWEDYIERGLCPPDTAMYNYIIALFCKDRRPEKALRYFDEMVLHGAFPDADTHNMLFQMLVREKKVREAMAVLNEMLNNEYFPTHTNCLLAFDTKDLELCIKVWQCMLKHGNHPLEEAGNLLVSMLDGLELLPEACKYAEDLIDNGVKLSSANLEKLKRNLKRLHKDKIRII</sequence>
<dbReference type="NCBIfam" id="TIGR00756">
    <property type="entry name" value="PPR"/>
    <property type="match status" value="3"/>
</dbReference>
<keyword evidence="2" id="KW-0677">Repeat</keyword>
<feature type="repeat" description="PPR" evidence="4">
    <location>
        <begin position="390"/>
        <end position="424"/>
    </location>
</feature>
<dbReference type="Pfam" id="PF13812">
    <property type="entry name" value="PPR_3"/>
    <property type="match status" value="1"/>
</dbReference>
<evidence type="ECO:0000256" key="5">
    <source>
        <dbReference type="SAM" id="MobiDB-lite"/>
    </source>
</evidence>
<dbReference type="Proteomes" id="UP000623129">
    <property type="component" value="Unassembled WGS sequence"/>
</dbReference>
<proteinExistence type="inferred from homology"/>
<dbReference type="Gene3D" id="1.25.40.10">
    <property type="entry name" value="Tetratricopeptide repeat domain"/>
    <property type="match status" value="2"/>
</dbReference>
<organism evidence="6 7">
    <name type="scientific">Carex littledalei</name>
    <dbReference type="NCBI Taxonomy" id="544730"/>
    <lineage>
        <taxon>Eukaryota</taxon>
        <taxon>Viridiplantae</taxon>
        <taxon>Streptophyta</taxon>
        <taxon>Embryophyta</taxon>
        <taxon>Tracheophyta</taxon>
        <taxon>Spermatophyta</taxon>
        <taxon>Magnoliopsida</taxon>
        <taxon>Liliopsida</taxon>
        <taxon>Poales</taxon>
        <taxon>Cyperaceae</taxon>
        <taxon>Cyperoideae</taxon>
        <taxon>Cariceae</taxon>
        <taxon>Carex</taxon>
        <taxon>Carex subgen. Euthyceras</taxon>
    </lineage>
</organism>
<keyword evidence="3" id="KW-0809">Transit peptide</keyword>
<comment type="similarity">
    <text evidence="1">Belongs to the PPR family. P subfamily.</text>
</comment>